<organism evidence="1 2">
    <name type="scientific">Pseudomonas petroselini</name>
    <dbReference type="NCBI Taxonomy" id="2899822"/>
    <lineage>
        <taxon>Bacteria</taxon>
        <taxon>Pseudomonadati</taxon>
        <taxon>Pseudomonadota</taxon>
        <taxon>Gammaproteobacteria</taxon>
        <taxon>Pseudomonadales</taxon>
        <taxon>Pseudomonadaceae</taxon>
        <taxon>Pseudomonas</taxon>
    </lineage>
</organism>
<evidence type="ECO:0000313" key="1">
    <source>
        <dbReference type="EMBL" id="MCD7041273.1"/>
    </source>
</evidence>
<dbReference type="EMBL" id="JAJOZI010000140">
    <property type="protein sequence ID" value="MCD7041273.1"/>
    <property type="molecule type" value="Genomic_DNA"/>
</dbReference>
<reference evidence="1 2" key="2">
    <citation type="journal article" date="2023" name="Plant Pathol.">
        <title>Dismantling and reorganizing Pseudomonas marginalis sensu#lato.</title>
        <authorList>
            <person name="Sawada H."/>
            <person name="Fujikawa T."/>
            <person name="Satou M."/>
        </authorList>
    </citation>
    <scope>NUCLEOTIDE SEQUENCE [LARGE SCALE GENOMIC DNA]</scope>
    <source>
        <strain evidence="1 2">MAFF 311096</strain>
    </source>
</reference>
<comment type="caution">
    <text evidence="1">The sequence shown here is derived from an EMBL/GenBank/DDBJ whole genome shotgun (WGS) entry which is preliminary data.</text>
</comment>
<gene>
    <name evidence="1" type="ORF">LRQ20_23550</name>
</gene>
<dbReference type="Proteomes" id="UP001154922">
    <property type="component" value="Unassembled WGS sequence"/>
</dbReference>
<protein>
    <submittedName>
        <fullName evidence="1">Uncharacterized protein</fullName>
    </submittedName>
</protein>
<reference evidence="1 2" key="1">
    <citation type="journal article" date="2022" name="Int. J. Syst. Evol. Microbiol.">
        <title>Pseudomonas petroselini sp. nov., a pathogen causing bacterial rot of parsley in Japan.</title>
        <authorList>
            <person name="Sawada H."/>
            <person name="Fujikawa T."/>
            <person name="Osada S."/>
            <person name="Satou M."/>
        </authorList>
    </citation>
    <scope>NUCLEOTIDE SEQUENCE [LARGE SCALE GENOMIC DNA]</scope>
    <source>
        <strain evidence="1 2">MAFF 311096</strain>
    </source>
</reference>
<name>A0ABS8R0R1_9PSED</name>
<dbReference type="RefSeq" id="WP_231809444.1">
    <property type="nucleotide sequence ID" value="NZ_JAJOZG010000037.1"/>
</dbReference>
<keyword evidence="2" id="KW-1185">Reference proteome</keyword>
<evidence type="ECO:0000313" key="2">
    <source>
        <dbReference type="Proteomes" id="UP001154922"/>
    </source>
</evidence>
<proteinExistence type="predicted"/>
<accession>A0ABS8R0R1</accession>
<sequence length="184" mass="19989">MSVLALDTAQSEGQMRAEFAELLGLPEPVSAQVLQAALHSDSYARSLLASRRTPGMLQMLLASPPQNVRPKAEHGTVELLQRGTRSLVNWARTGFSTTDPQEREQRSEACRQCPHRQAPGASLLQATRSELGICGLCGCPLSRKVSMLSESCPGEMPDNLGVNRWGQAIIAIQPMHLTSEKELS</sequence>